<dbReference type="VEuPathDB" id="FungiDB:PSHT_03128"/>
<dbReference type="GO" id="GO:0000445">
    <property type="term" value="C:THO complex part of transcription export complex"/>
    <property type="evidence" value="ECO:0007669"/>
    <property type="project" value="TreeGrafter"/>
</dbReference>
<dbReference type="InterPro" id="IPR040007">
    <property type="entry name" value="Tho2"/>
</dbReference>
<dbReference type="Proteomes" id="UP000238274">
    <property type="component" value="Unassembled WGS sequence"/>
</dbReference>
<dbReference type="GO" id="GO:0006406">
    <property type="term" value="P:mRNA export from nucleus"/>
    <property type="evidence" value="ECO:0007669"/>
    <property type="project" value="InterPro"/>
</dbReference>
<evidence type="ECO:0000313" key="2">
    <source>
        <dbReference type="Proteomes" id="UP000238274"/>
    </source>
</evidence>
<dbReference type="PANTHER" id="PTHR21597:SF0">
    <property type="entry name" value="THO COMPLEX SUBUNIT 2"/>
    <property type="match status" value="1"/>
</dbReference>
<protein>
    <submittedName>
        <fullName evidence="1">Uncharacterized protein</fullName>
    </submittedName>
</protein>
<gene>
    <name evidence="1" type="ORF">PSHT_03128</name>
</gene>
<feature type="non-terminal residue" evidence="1">
    <location>
        <position position="1"/>
    </location>
</feature>
<keyword evidence="2" id="KW-1185">Reference proteome</keyword>
<dbReference type="GO" id="GO:0006397">
    <property type="term" value="P:mRNA processing"/>
    <property type="evidence" value="ECO:0007669"/>
    <property type="project" value="InterPro"/>
</dbReference>
<dbReference type="EMBL" id="PKSM01000028">
    <property type="protein sequence ID" value="POW20804.1"/>
    <property type="molecule type" value="Genomic_DNA"/>
</dbReference>
<accession>A0A2S4WGA3</accession>
<name>A0A2S4WGA3_9BASI</name>
<dbReference type="PANTHER" id="PTHR21597">
    <property type="entry name" value="THO2 PROTEIN"/>
    <property type="match status" value="1"/>
</dbReference>
<proteinExistence type="predicted"/>
<evidence type="ECO:0000313" key="1">
    <source>
        <dbReference type="EMBL" id="POW20804.1"/>
    </source>
</evidence>
<dbReference type="GO" id="GO:0003729">
    <property type="term" value="F:mRNA binding"/>
    <property type="evidence" value="ECO:0007669"/>
    <property type="project" value="TreeGrafter"/>
</dbReference>
<organism evidence="1 2">
    <name type="scientific">Puccinia striiformis</name>
    <dbReference type="NCBI Taxonomy" id="27350"/>
    <lineage>
        <taxon>Eukaryota</taxon>
        <taxon>Fungi</taxon>
        <taxon>Dikarya</taxon>
        <taxon>Basidiomycota</taxon>
        <taxon>Pucciniomycotina</taxon>
        <taxon>Pucciniomycetes</taxon>
        <taxon>Pucciniales</taxon>
        <taxon>Pucciniaceae</taxon>
        <taxon>Puccinia</taxon>
    </lineage>
</organism>
<comment type="caution">
    <text evidence="1">The sequence shown here is derived from an EMBL/GenBank/DDBJ whole genome shotgun (WGS) entry which is preliminary data.</text>
</comment>
<dbReference type="OrthoDB" id="29024at2759"/>
<reference evidence="2" key="3">
    <citation type="journal article" date="2018" name="Mol. Plant Microbe Interact.">
        <title>Genome sequence resources for the wheat stripe rust pathogen (Puccinia striiformis f. sp. tritici) and the barley stripe rust pathogen (Puccinia striiformis f. sp. hordei).</title>
        <authorList>
            <person name="Xia C."/>
            <person name="Wang M."/>
            <person name="Yin C."/>
            <person name="Cornejo O.E."/>
            <person name="Hulbert S.H."/>
            <person name="Chen X."/>
        </authorList>
    </citation>
    <scope>NUCLEOTIDE SEQUENCE [LARGE SCALE GENOMIC DNA]</scope>
    <source>
        <strain evidence="2">93TX-2</strain>
    </source>
</reference>
<reference evidence="1 2" key="1">
    <citation type="submission" date="2017-12" db="EMBL/GenBank/DDBJ databases">
        <title>Gene loss provides genomic basis for host adaptation in cereal stripe rust fungi.</title>
        <authorList>
            <person name="Xia C."/>
        </authorList>
    </citation>
    <scope>NUCLEOTIDE SEQUENCE [LARGE SCALE GENOMIC DNA]</scope>
    <source>
        <strain evidence="1 2">93TX-2</strain>
    </source>
</reference>
<sequence length="227" mass="25835">LESTYEGLDRLRTDVPLLLLATLQQQNAVLLADEGAHLKYLGVLADSCQQVLFQYIEFLRTQLTSRSMSDYEKALPSMDLMWDQYRYNPAIVFQVWRPVLSATVNPALKIGTDGEVVINENLVSATFPTPVDQSLEPVTQVENPPATDVTMESCNELAHYPNSLLPTVTMAEKILPEQTRKLGFLLTSIFEFHGPHFFVTCWQLELFDIRMSDERYICETSRLNLLT</sequence>
<dbReference type="VEuPathDB" id="FungiDB:PSTT_06089"/>
<reference evidence="2" key="2">
    <citation type="journal article" date="2018" name="BMC Genomics">
        <title>Genomic insights into host adaptation between the wheat stripe rust pathogen (Puccinia striiformis f. sp. tritici) and the barley stripe rust pathogen (Puccinia striiformis f. sp. hordei).</title>
        <authorList>
            <person name="Xia C."/>
            <person name="Wang M."/>
            <person name="Yin C."/>
            <person name="Cornejo O.E."/>
            <person name="Hulbert S.H."/>
            <person name="Chen X."/>
        </authorList>
    </citation>
    <scope>NUCLEOTIDE SEQUENCE [LARGE SCALE GENOMIC DNA]</scope>
    <source>
        <strain evidence="2">93TX-2</strain>
    </source>
</reference>
<dbReference type="AlphaFoldDB" id="A0A2S4WGA3"/>